<dbReference type="Gene3D" id="1.20.5.2950">
    <property type="match status" value="1"/>
</dbReference>
<dbReference type="InterPro" id="IPR018035">
    <property type="entry name" value="Flagellar_FliH/T3SS_HrpE"/>
</dbReference>
<evidence type="ECO:0000259" key="8">
    <source>
        <dbReference type="Pfam" id="PF02108"/>
    </source>
</evidence>
<comment type="similarity">
    <text evidence="2">Belongs to the FliH family.</text>
</comment>
<name>A0A1T4PCU0_9FIRM</name>
<dbReference type="EMBL" id="FUXM01000010">
    <property type="protein sequence ID" value="SJZ88648.1"/>
    <property type="molecule type" value="Genomic_DNA"/>
</dbReference>
<keyword evidence="10" id="KW-1185">Reference proteome</keyword>
<dbReference type="PANTHER" id="PTHR34982">
    <property type="entry name" value="YOP PROTEINS TRANSLOCATION PROTEIN L"/>
    <property type="match status" value="1"/>
</dbReference>
<gene>
    <name evidence="9" type="ORF">SAMN02745885_01214</name>
</gene>
<dbReference type="Pfam" id="PF02108">
    <property type="entry name" value="FliH"/>
    <property type="match status" value="1"/>
</dbReference>
<dbReference type="InterPro" id="IPR051472">
    <property type="entry name" value="T3SS_Stator/FliH"/>
</dbReference>
<dbReference type="Proteomes" id="UP000189933">
    <property type="component" value="Unassembled WGS sequence"/>
</dbReference>
<keyword evidence="9" id="KW-0282">Flagellum</keyword>
<dbReference type="RefSeq" id="WP_159071885.1">
    <property type="nucleotide sequence ID" value="NZ_FUXM01000010.1"/>
</dbReference>
<dbReference type="PANTHER" id="PTHR34982:SF1">
    <property type="entry name" value="FLAGELLAR ASSEMBLY PROTEIN FLIH"/>
    <property type="match status" value="1"/>
</dbReference>
<evidence type="ECO:0000256" key="6">
    <source>
        <dbReference type="ARBA" id="ARBA00023225"/>
    </source>
</evidence>
<evidence type="ECO:0000313" key="9">
    <source>
        <dbReference type="EMBL" id="SJZ88648.1"/>
    </source>
</evidence>
<keyword evidence="7" id="KW-0175">Coiled coil</keyword>
<evidence type="ECO:0000256" key="4">
    <source>
        <dbReference type="ARBA" id="ARBA00022795"/>
    </source>
</evidence>
<evidence type="ECO:0000313" key="10">
    <source>
        <dbReference type="Proteomes" id="UP000189933"/>
    </source>
</evidence>
<evidence type="ECO:0000256" key="2">
    <source>
        <dbReference type="ARBA" id="ARBA00006602"/>
    </source>
</evidence>
<feature type="domain" description="Flagellar assembly protein FliH/Type III secretion system HrpE" evidence="8">
    <location>
        <begin position="118"/>
        <end position="245"/>
    </location>
</feature>
<keyword evidence="3" id="KW-0813">Transport</keyword>
<evidence type="ECO:0000256" key="1">
    <source>
        <dbReference type="ARBA" id="ARBA00003041"/>
    </source>
</evidence>
<dbReference type="GO" id="GO:0044781">
    <property type="term" value="P:bacterial-type flagellum organization"/>
    <property type="evidence" value="ECO:0007669"/>
    <property type="project" value="UniProtKB-KW"/>
</dbReference>
<keyword evidence="4" id="KW-1005">Bacterial flagellum biogenesis</keyword>
<keyword evidence="9" id="KW-0969">Cilium</keyword>
<evidence type="ECO:0000256" key="7">
    <source>
        <dbReference type="SAM" id="Coils"/>
    </source>
</evidence>
<keyword evidence="6" id="KW-1006">Bacterial flagellum protein export</keyword>
<keyword evidence="5" id="KW-0653">Protein transport</keyword>
<dbReference type="AlphaFoldDB" id="A0A1T4PCU0"/>
<dbReference type="GO" id="GO:0015031">
    <property type="term" value="P:protein transport"/>
    <property type="evidence" value="ECO:0007669"/>
    <property type="project" value="UniProtKB-KW"/>
</dbReference>
<proteinExistence type="inferred from homology"/>
<evidence type="ECO:0000256" key="3">
    <source>
        <dbReference type="ARBA" id="ARBA00022448"/>
    </source>
</evidence>
<accession>A0A1T4PCU0</accession>
<comment type="function">
    <text evidence="1">Needed for flagellar regrowth and assembly.</text>
</comment>
<sequence>MSKVIKSAHVANLAPLPVHRLRILQLNETGEETGPEIFKPDAEELEKVRESILKETEEMVADLINQAKEQAQVIIAEAHDEAEAILANARQEGENLRTQAFQQGLQEGQKQALAQWEEKISALTAIIRAATENKRRALKEAEELMVELVLAISARILKALPEINPDYLRGQVEAVVEKVLDSEQGILYVAPQAVEQVSGWLDEIIANHPTLRKLRIQPDSSLSPGSVILETQYGRVEAILEEQMQLLAESLKGVMEDELDSEEMALSGVN</sequence>
<keyword evidence="9" id="KW-0966">Cell projection</keyword>
<feature type="coiled-coil region" evidence="7">
    <location>
        <begin position="53"/>
        <end position="147"/>
    </location>
</feature>
<organism evidence="9 10">
    <name type="scientific">Carboxydocella sporoproducens DSM 16521</name>
    <dbReference type="NCBI Taxonomy" id="1121270"/>
    <lineage>
        <taxon>Bacteria</taxon>
        <taxon>Bacillati</taxon>
        <taxon>Bacillota</taxon>
        <taxon>Clostridia</taxon>
        <taxon>Eubacteriales</taxon>
        <taxon>Clostridiales Family XVI. Incertae Sedis</taxon>
        <taxon>Carboxydocella</taxon>
    </lineage>
</organism>
<evidence type="ECO:0000256" key="5">
    <source>
        <dbReference type="ARBA" id="ARBA00022927"/>
    </source>
</evidence>
<dbReference type="GO" id="GO:0005829">
    <property type="term" value="C:cytosol"/>
    <property type="evidence" value="ECO:0007669"/>
    <property type="project" value="TreeGrafter"/>
</dbReference>
<protein>
    <submittedName>
        <fullName evidence="9">Flagellar assembly protein FliH</fullName>
    </submittedName>
</protein>
<reference evidence="10" key="1">
    <citation type="submission" date="2017-02" db="EMBL/GenBank/DDBJ databases">
        <authorList>
            <person name="Varghese N."/>
            <person name="Submissions S."/>
        </authorList>
    </citation>
    <scope>NUCLEOTIDE SEQUENCE [LARGE SCALE GENOMIC DNA]</scope>
    <source>
        <strain evidence="10">DSM 16521</strain>
    </source>
</reference>